<dbReference type="EMBL" id="KR057902">
    <property type="protein sequence ID" value="AKU37087.1"/>
    <property type="molecule type" value="Genomic_DNA"/>
</dbReference>
<geneLocation type="mitochondrion" evidence="7"/>
<dbReference type="PRINTS" id="PR01840">
    <property type="entry name" value="TATCFAMILY"/>
</dbReference>
<dbReference type="AlphaFoldDB" id="A0A0U2EZY5"/>
<dbReference type="GO" id="GO:0033281">
    <property type="term" value="C:TAT protein transport complex"/>
    <property type="evidence" value="ECO:0007669"/>
    <property type="project" value="TreeGrafter"/>
</dbReference>
<keyword evidence="7" id="KW-0496">Mitochondrion</keyword>
<dbReference type="RefSeq" id="YP_009162776.1">
    <property type="nucleotide sequence ID" value="NC_027722.1"/>
</dbReference>
<evidence type="ECO:0000256" key="6">
    <source>
        <dbReference type="SAM" id="Phobius"/>
    </source>
</evidence>
<dbReference type="Pfam" id="PF00902">
    <property type="entry name" value="TatC"/>
    <property type="match status" value="1"/>
</dbReference>
<evidence type="ECO:0000256" key="1">
    <source>
        <dbReference type="ARBA" id="ARBA00004141"/>
    </source>
</evidence>
<name>A0A0U2EZY5_BOTBR</name>
<dbReference type="GO" id="GO:0009977">
    <property type="term" value="F:proton motive force dependent protein transmembrane transporter activity"/>
    <property type="evidence" value="ECO:0007669"/>
    <property type="project" value="TreeGrafter"/>
</dbReference>
<evidence type="ECO:0000313" key="7">
    <source>
        <dbReference type="EMBL" id="AKU37087.1"/>
    </source>
</evidence>
<keyword evidence="5 6" id="KW-0472">Membrane</keyword>
<protein>
    <submittedName>
        <fullName evidence="7">SecY-independent transporter protein</fullName>
    </submittedName>
</protein>
<evidence type="ECO:0000256" key="4">
    <source>
        <dbReference type="ARBA" id="ARBA00022989"/>
    </source>
</evidence>
<dbReference type="GeneID" id="25396221"/>
<evidence type="ECO:0000256" key="2">
    <source>
        <dbReference type="ARBA" id="ARBA00008882"/>
    </source>
</evidence>
<feature type="transmembrane region" description="Helical" evidence="6">
    <location>
        <begin position="292"/>
        <end position="312"/>
    </location>
</feature>
<dbReference type="GO" id="GO:0065002">
    <property type="term" value="P:intracellular protein transmembrane transport"/>
    <property type="evidence" value="ECO:0007669"/>
    <property type="project" value="TreeGrafter"/>
</dbReference>
<dbReference type="InterPro" id="IPR002033">
    <property type="entry name" value="TatC"/>
</dbReference>
<comment type="subcellular location">
    <subcellularLocation>
        <location evidence="1">Membrane</location>
        <topology evidence="1">Multi-pass membrane protein</topology>
    </subcellularLocation>
</comment>
<accession>A0A0U2EZY5</accession>
<evidence type="ECO:0000256" key="3">
    <source>
        <dbReference type="ARBA" id="ARBA00022692"/>
    </source>
</evidence>
<reference evidence="7" key="1">
    <citation type="journal article" date="2015" name="Mitochondrial DNA">
        <title>Complete mitochondrial genome of a hydrocarbon-producing green alga Botryococcus braunii strain Showa.</title>
        <authorList>
            <person name="Zou J."/>
            <person name="Bi G."/>
        </authorList>
    </citation>
    <scope>NUCLEOTIDE SEQUENCE</scope>
</reference>
<comment type="similarity">
    <text evidence="2">Belongs to the TatC family.</text>
</comment>
<keyword evidence="4 6" id="KW-1133">Transmembrane helix</keyword>
<organism evidence="7">
    <name type="scientific">Botryococcus braunii</name>
    <name type="common">Green alga</name>
    <dbReference type="NCBI Taxonomy" id="38881"/>
    <lineage>
        <taxon>Eukaryota</taxon>
        <taxon>Viridiplantae</taxon>
        <taxon>Chlorophyta</taxon>
        <taxon>core chlorophytes</taxon>
        <taxon>Trebouxiophyceae</taxon>
        <taxon>Trebouxiophyceae incertae sedis</taxon>
        <taxon>Elliptochloris clade</taxon>
        <taxon>Botryococcus</taxon>
    </lineage>
</organism>
<dbReference type="GO" id="GO:0043953">
    <property type="term" value="P:protein transport by the Tat complex"/>
    <property type="evidence" value="ECO:0007669"/>
    <property type="project" value="TreeGrafter"/>
</dbReference>
<evidence type="ECO:0000256" key="5">
    <source>
        <dbReference type="ARBA" id="ARBA00023136"/>
    </source>
</evidence>
<sequence>MFFPFFFQFQKPLKIKNLSVNNIAGDKLVYFQPFSFQLVFFSSKKPLQRKWNHFSLRVRRPVIKDVILTSLAGGEDPWGGHKTPFSAHIKEIWIRALFLFFSFFFSLLILLFFWKEIVYLFTTPMASFGRFFLSTHLSEPFYATLKICTALGLFLNYPFILYHFYSFFLPSLYKREKRGWDPIFYCSIIFSLLTIYFTSILILPLLLQFFFQFEILSGGGIGSFDSFCESKESEYSFSRNLAQSWDSGKMKENFTKKNPTLCQNSLFKSDGVSEGLKILLEPRIDLFVHWSLSLYLLSFFISQTPILLFFLFQRGFFRSSSLGKNRKGSLLFFYSSPLLYLPRIFLHSSSSFLFFIFFLRYRFGRFFSWRKGETLLKIGKGGFYSLNIEQVRRYREEMKRSLLLIFTPTPLPFFNGSAGL</sequence>
<feature type="transmembrane region" description="Helical" evidence="6">
    <location>
        <begin position="182"/>
        <end position="207"/>
    </location>
</feature>
<feature type="transmembrane region" description="Helical" evidence="6">
    <location>
        <begin position="340"/>
        <end position="361"/>
    </location>
</feature>
<proteinExistence type="inferred from homology"/>
<dbReference type="PANTHER" id="PTHR30371">
    <property type="entry name" value="SEC-INDEPENDENT PROTEIN TRANSLOCASE PROTEIN TATC"/>
    <property type="match status" value="1"/>
</dbReference>
<feature type="transmembrane region" description="Helical" evidence="6">
    <location>
        <begin position="140"/>
        <end position="162"/>
    </location>
</feature>
<dbReference type="PANTHER" id="PTHR30371:SF0">
    <property type="entry name" value="SEC-INDEPENDENT PROTEIN TRANSLOCASE PROTEIN TATC, CHLOROPLASTIC-RELATED"/>
    <property type="match status" value="1"/>
</dbReference>
<gene>
    <name evidence="7" type="primary">tatC</name>
</gene>
<feature type="transmembrane region" description="Helical" evidence="6">
    <location>
        <begin position="92"/>
        <end position="111"/>
    </location>
</feature>
<keyword evidence="3 6" id="KW-0812">Transmembrane</keyword>